<keyword evidence="3 7" id="KW-0812">Transmembrane</keyword>
<dbReference type="GeneID" id="102803325"/>
<feature type="transmembrane region" description="Helical" evidence="7">
    <location>
        <begin position="362"/>
        <end position="383"/>
    </location>
</feature>
<dbReference type="PANTHER" id="PTHR16172">
    <property type="entry name" value="MAJOR FACILITATOR SUPERFAMILY DOMAIN-CONTAINING PROTEIN 6-LIKE"/>
    <property type="match status" value="1"/>
</dbReference>
<reference evidence="10" key="1">
    <citation type="submission" date="2025-08" db="UniProtKB">
        <authorList>
            <consortium name="RefSeq"/>
        </authorList>
    </citation>
    <scope>IDENTIFICATION</scope>
    <source>
        <tissue evidence="10">Testes</tissue>
    </source>
</reference>
<feature type="transmembrane region" description="Helical" evidence="7">
    <location>
        <begin position="75"/>
        <end position="95"/>
    </location>
</feature>
<evidence type="ECO:0000256" key="2">
    <source>
        <dbReference type="ARBA" id="ARBA00005241"/>
    </source>
</evidence>
<feature type="transmembrane region" description="Helical" evidence="7">
    <location>
        <begin position="15"/>
        <end position="35"/>
    </location>
</feature>
<keyword evidence="4 7" id="KW-1133">Transmembrane helix</keyword>
<comment type="similarity">
    <text evidence="2">Belongs to the major facilitator superfamily. MFSD6 family.</text>
</comment>
<feature type="transmembrane region" description="Helical" evidence="7">
    <location>
        <begin position="468"/>
        <end position="492"/>
    </location>
</feature>
<organism evidence="9 10">
    <name type="scientific">Saccoglossus kowalevskii</name>
    <name type="common">Acorn worm</name>
    <dbReference type="NCBI Taxonomy" id="10224"/>
    <lineage>
        <taxon>Eukaryota</taxon>
        <taxon>Metazoa</taxon>
        <taxon>Hemichordata</taxon>
        <taxon>Enteropneusta</taxon>
        <taxon>Harrimaniidae</taxon>
        <taxon>Saccoglossus</taxon>
    </lineage>
</organism>
<proteinExistence type="inferred from homology"/>
<feature type="transmembrane region" description="Helical" evidence="7">
    <location>
        <begin position="284"/>
        <end position="307"/>
    </location>
</feature>
<accession>A0ABM0MWL3</accession>
<feature type="transmembrane region" description="Helical" evidence="7">
    <location>
        <begin position="404"/>
        <end position="427"/>
    </location>
</feature>
<dbReference type="InterPro" id="IPR051717">
    <property type="entry name" value="MFS_MFSD6"/>
</dbReference>
<evidence type="ECO:0000256" key="5">
    <source>
        <dbReference type="ARBA" id="ARBA00023136"/>
    </source>
</evidence>
<dbReference type="PANTHER" id="PTHR16172:SF41">
    <property type="entry name" value="MAJOR FACILITATOR SUPERFAMILY DOMAIN-CONTAINING PROTEIN 6-LIKE"/>
    <property type="match status" value="1"/>
</dbReference>
<dbReference type="Pfam" id="PF12832">
    <property type="entry name" value="MFS_1_like"/>
    <property type="match status" value="1"/>
</dbReference>
<dbReference type="InterPro" id="IPR036259">
    <property type="entry name" value="MFS_trans_sf"/>
</dbReference>
<comment type="subcellular location">
    <subcellularLocation>
        <location evidence="1">Membrane</location>
        <topology evidence="1">Multi-pass membrane protein</topology>
    </subcellularLocation>
</comment>
<evidence type="ECO:0000256" key="6">
    <source>
        <dbReference type="SAM" id="MobiDB-lite"/>
    </source>
</evidence>
<dbReference type="CDD" id="cd17335">
    <property type="entry name" value="MFS_MFSD6"/>
    <property type="match status" value="1"/>
</dbReference>
<name>A0ABM0MWL3_SACKO</name>
<keyword evidence="5 7" id="KW-0472">Membrane</keyword>
<evidence type="ECO:0000256" key="4">
    <source>
        <dbReference type="ARBA" id="ARBA00022989"/>
    </source>
</evidence>
<sequence>MVMCEVNKTFLPVKALYFFYLSGKASLAPYLPIFFKQLGLTTLQVGIIFGLEPFIGFAFKPIWSFISDKLSKHKLFLIVGMLAMGIFTFTCRFVPSYQHYSNETYKSANYSMCNNMTEVPVQQTQHLDQDIEWMAVNILCNNNNCCDSQNIRHIPDGYPYNHPGVLLECIKLSIFWNSSTCEQLCSDISEQSNTSDHDCTNRFTVQPYSSVPLNITAATSYCPDKCNLTKNGNSVVCNCPKIDFNKLRSTKESSSVPNTTRYENSSSLCNVTELQEFSIGNNSLTFWLCLLLIQLASAFGCLVHPIIDMTVYELLGDKRGNYGKQRMWGAVGFGSFAVISGLLMDAFSNDFTSASNKNYDPAFILFITLVIMSSIITTCLNMPSLVSSQSLLVNTSLLLRQADIVAFLIIVVVFGMCFGTIMTYLFWFLQELGASQTLMGITLLITCISEAPFLFYSGNMIKYLGHKGVFYIVLLSYIVRFVGYSFITSAWYVLPLELLHGITFGAMFAAVTSYASIISPPGMAATVQSLVQACNMGLGKGLGAIFGGVMYNAYGGRILFRCCAGLCFITALLYWIVQFCVVHKTPFYSKFRTRNESVSLQEPGEDATTDRDIQELLEDEDDMMAHHKMSSRVMKLNLRSVHRPHQVAKYDQDSEATRGLILDLSPVVSDISPPKGVNELSPSVMSVSSRVPMLDPDTSARQPAVGEEESEHSMKMPSLGMETFYIDDQIEDIAMEYDMGMGSTGIDHDDL</sequence>
<dbReference type="InterPro" id="IPR024989">
    <property type="entry name" value="MFS_assoc_dom"/>
</dbReference>
<feature type="region of interest" description="Disordered" evidence="6">
    <location>
        <begin position="689"/>
        <end position="714"/>
    </location>
</feature>
<dbReference type="Proteomes" id="UP000694865">
    <property type="component" value="Unplaced"/>
</dbReference>
<feature type="transmembrane region" description="Helical" evidence="7">
    <location>
        <begin position="41"/>
        <end position="63"/>
    </location>
</feature>
<feature type="transmembrane region" description="Helical" evidence="7">
    <location>
        <begin position="433"/>
        <end position="456"/>
    </location>
</feature>
<evidence type="ECO:0000259" key="8">
    <source>
        <dbReference type="Pfam" id="PF12832"/>
    </source>
</evidence>
<dbReference type="RefSeq" id="XP_006824404.1">
    <property type="nucleotide sequence ID" value="XM_006824341.1"/>
</dbReference>
<dbReference type="Gene3D" id="1.20.1250.20">
    <property type="entry name" value="MFS general substrate transporter like domains"/>
    <property type="match status" value="3"/>
</dbReference>
<keyword evidence="9" id="KW-1185">Reference proteome</keyword>
<protein>
    <submittedName>
        <fullName evidence="10">Major facilitator superfamily domain-containing protein 6-like</fullName>
    </submittedName>
</protein>
<feature type="transmembrane region" description="Helical" evidence="7">
    <location>
        <begin position="558"/>
        <end position="582"/>
    </location>
</feature>
<evidence type="ECO:0000256" key="1">
    <source>
        <dbReference type="ARBA" id="ARBA00004141"/>
    </source>
</evidence>
<gene>
    <name evidence="10" type="primary">LOC102803325</name>
</gene>
<evidence type="ECO:0000256" key="3">
    <source>
        <dbReference type="ARBA" id="ARBA00022692"/>
    </source>
</evidence>
<evidence type="ECO:0000256" key="7">
    <source>
        <dbReference type="SAM" id="Phobius"/>
    </source>
</evidence>
<feature type="transmembrane region" description="Helical" evidence="7">
    <location>
        <begin position="328"/>
        <end position="347"/>
    </location>
</feature>
<feature type="domain" description="Major facilitator superfamily associated" evidence="8">
    <location>
        <begin position="13"/>
        <end position="561"/>
    </location>
</feature>
<evidence type="ECO:0000313" key="9">
    <source>
        <dbReference type="Proteomes" id="UP000694865"/>
    </source>
</evidence>
<dbReference type="SUPFAM" id="SSF103473">
    <property type="entry name" value="MFS general substrate transporter"/>
    <property type="match status" value="1"/>
</dbReference>
<evidence type="ECO:0000313" key="10">
    <source>
        <dbReference type="RefSeq" id="XP_006824404.1"/>
    </source>
</evidence>
<feature type="transmembrane region" description="Helical" evidence="7">
    <location>
        <begin position="498"/>
        <end position="518"/>
    </location>
</feature>